<sequence>MPLPGVQDTRTVLVSQSRVLCSPLWGHGAGQERRHTVYDVAPRAESHMTPVIPRFRERRFAAARVRVADHAEGVALPARQLVEGAVGAAGPAGGGGSSAVHGRHHVGLIRARVLPVGSLDGAAVDRRRGDHDAVVEATLEVRDDAVCGRGLAGRTGAVAADGDGGVGADVDGARSPLDREGVDVAVQLCYHVVGQTLSCGKRMHLVNRFGFKISKTQPETSCTRHSPESKVMGAPALLLHVALVATTTAEYRRPQSSRSEQVVALDQQEATWPWPPVTVAV</sequence>
<protein>
    <submittedName>
        <fullName evidence="1">Uncharacterized protein</fullName>
    </submittedName>
</protein>
<proteinExistence type="predicted"/>
<dbReference type="Proteomes" id="UP000314294">
    <property type="component" value="Unassembled WGS sequence"/>
</dbReference>
<dbReference type="EMBL" id="SRLO01000705">
    <property type="protein sequence ID" value="TNN48239.1"/>
    <property type="molecule type" value="Genomic_DNA"/>
</dbReference>
<accession>A0A4Z2G402</accession>
<organism evidence="1 2">
    <name type="scientific">Liparis tanakae</name>
    <name type="common">Tanaka's snailfish</name>
    <dbReference type="NCBI Taxonomy" id="230148"/>
    <lineage>
        <taxon>Eukaryota</taxon>
        <taxon>Metazoa</taxon>
        <taxon>Chordata</taxon>
        <taxon>Craniata</taxon>
        <taxon>Vertebrata</taxon>
        <taxon>Euteleostomi</taxon>
        <taxon>Actinopterygii</taxon>
        <taxon>Neopterygii</taxon>
        <taxon>Teleostei</taxon>
        <taxon>Neoteleostei</taxon>
        <taxon>Acanthomorphata</taxon>
        <taxon>Eupercaria</taxon>
        <taxon>Perciformes</taxon>
        <taxon>Cottioidei</taxon>
        <taxon>Cottales</taxon>
        <taxon>Liparidae</taxon>
        <taxon>Liparis</taxon>
    </lineage>
</organism>
<evidence type="ECO:0000313" key="2">
    <source>
        <dbReference type="Proteomes" id="UP000314294"/>
    </source>
</evidence>
<gene>
    <name evidence="1" type="ORF">EYF80_041553</name>
</gene>
<dbReference type="AlphaFoldDB" id="A0A4Z2G402"/>
<keyword evidence="2" id="KW-1185">Reference proteome</keyword>
<comment type="caution">
    <text evidence="1">The sequence shown here is derived from an EMBL/GenBank/DDBJ whole genome shotgun (WGS) entry which is preliminary data.</text>
</comment>
<name>A0A4Z2G402_9TELE</name>
<evidence type="ECO:0000313" key="1">
    <source>
        <dbReference type="EMBL" id="TNN48239.1"/>
    </source>
</evidence>
<reference evidence="1 2" key="1">
    <citation type="submission" date="2019-03" db="EMBL/GenBank/DDBJ databases">
        <title>First draft genome of Liparis tanakae, snailfish: a comprehensive survey of snailfish specific genes.</title>
        <authorList>
            <person name="Kim W."/>
            <person name="Song I."/>
            <person name="Jeong J.-H."/>
            <person name="Kim D."/>
            <person name="Kim S."/>
            <person name="Ryu S."/>
            <person name="Song J.Y."/>
            <person name="Lee S.K."/>
        </authorList>
    </citation>
    <scope>NUCLEOTIDE SEQUENCE [LARGE SCALE GENOMIC DNA]</scope>
    <source>
        <tissue evidence="1">Muscle</tissue>
    </source>
</reference>